<name>A0A1A3TUN3_MYCSD</name>
<protein>
    <submittedName>
        <fullName evidence="1">Uncharacterized protein</fullName>
    </submittedName>
</protein>
<dbReference type="RefSeq" id="WP_065025175.1">
    <property type="nucleotide sequence ID" value="NZ_LZMF01000093.1"/>
</dbReference>
<comment type="caution">
    <text evidence="1">The sequence shown here is derived from an EMBL/GenBank/DDBJ whole genome shotgun (WGS) entry which is preliminary data.</text>
</comment>
<dbReference type="Proteomes" id="UP000093759">
    <property type="component" value="Unassembled WGS sequence"/>
</dbReference>
<reference evidence="2" key="1">
    <citation type="submission" date="2016-06" db="EMBL/GenBank/DDBJ databases">
        <authorList>
            <person name="Sutton G."/>
            <person name="Brinkac L."/>
            <person name="Sanka R."/>
            <person name="Adams M."/>
            <person name="Lau E."/>
            <person name="Garcia-Basteiro A."/>
            <person name="Lopez-Varela E."/>
            <person name="Palencia S."/>
        </authorList>
    </citation>
    <scope>NUCLEOTIDE SEQUENCE [LARGE SCALE GENOMIC DNA]</scope>
    <source>
        <strain evidence="2">1274684.2</strain>
    </source>
</reference>
<evidence type="ECO:0000313" key="2">
    <source>
        <dbReference type="Proteomes" id="UP000093759"/>
    </source>
</evidence>
<gene>
    <name evidence="1" type="ORF">A5648_05910</name>
</gene>
<organism evidence="1 2">
    <name type="scientific">Mycolicibacter sinensis (strain JDM601)</name>
    <name type="common">Mycobacterium sinense</name>
    <dbReference type="NCBI Taxonomy" id="875328"/>
    <lineage>
        <taxon>Bacteria</taxon>
        <taxon>Bacillati</taxon>
        <taxon>Actinomycetota</taxon>
        <taxon>Actinomycetes</taxon>
        <taxon>Mycobacteriales</taxon>
        <taxon>Mycobacteriaceae</taxon>
        <taxon>Mycolicibacter</taxon>
    </lineage>
</organism>
<accession>A0A1A3TUN3</accession>
<dbReference type="EMBL" id="LZMF01000093">
    <property type="protein sequence ID" value="OBK86355.1"/>
    <property type="molecule type" value="Genomic_DNA"/>
</dbReference>
<proteinExistence type="predicted"/>
<sequence>MTDQDKTARPVWMLATQDVAVPPITGDAAMTPERLGELRTVLAALADAPVATLEAHPVPAKLDRRQGMHLESASPLAAHLSQLISQTSKAAPGAAVGATGETLYRMVVPAKVAAQVGGGMVKSMASKAVPGGVHSAVMGSSGIAAQATFVPVAGKAAAAAGGSAATAGIAAAGAGALTIAAPLVLMAVAVGVSAHAEQKRRQAIENITAMLTQLHDAALDRERVALSGCRAAIDKATAILLDEGQIGVGLGLDSAVYAIETAVAQANQRLEKWQRALDGLGDRPVELAQLAKHFDGIDQRQGGDFRAHLELAELAIALKKRVIVLQAVEHAQLNPANLFENFIGALKRDQKAVLELEAGIARVLRQLSTLQLDRSHGVRDILFSRSEVDDLLRAAYRLRELGDGVDAAERASDVAIEMVRASDGSVVVLPAHRVLAA</sequence>
<evidence type="ECO:0000313" key="1">
    <source>
        <dbReference type="EMBL" id="OBK86355.1"/>
    </source>
</evidence>
<dbReference type="AlphaFoldDB" id="A0A1A3TUN3"/>